<dbReference type="Proteomes" id="UP000199534">
    <property type="component" value="Unassembled WGS sequence"/>
</dbReference>
<organism evidence="2 3">
    <name type="scientific">Robiginitalea myxolifaciens</name>
    <dbReference type="NCBI Taxonomy" id="400055"/>
    <lineage>
        <taxon>Bacteria</taxon>
        <taxon>Pseudomonadati</taxon>
        <taxon>Bacteroidota</taxon>
        <taxon>Flavobacteriia</taxon>
        <taxon>Flavobacteriales</taxon>
        <taxon>Flavobacteriaceae</taxon>
        <taxon>Robiginitalea</taxon>
    </lineage>
</organism>
<evidence type="ECO:0000313" key="2">
    <source>
        <dbReference type="EMBL" id="SFR47068.1"/>
    </source>
</evidence>
<reference evidence="2 3" key="1">
    <citation type="submission" date="2016-10" db="EMBL/GenBank/DDBJ databases">
        <authorList>
            <person name="de Groot N.N."/>
        </authorList>
    </citation>
    <scope>NUCLEOTIDE SEQUENCE [LARGE SCALE GENOMIC DNA]</scope>
    <source>
        <strain evidence="2 3">DSM 21019</strain>
    </source>
</reference>
<name>A0A1I6GY00_9FLAO</name>
<protein>
    <recommendedName>
        <fullName evidence="4">Lipocalin-like domain-containing protein</fullName>
    </recommendedName>
</protein>
<dbReference type="STRING" id="400055.SAMN04490243_1880"/>
<evidence type="ECO:0000313" key="3">
    <source>
        <dbReference type="Proteomes" id="UP000199534"/>
    </source>
</evidence>
<gene>
    <name evidence="2" type="ORF">SAMN04490243_1880</name>
</gene>
<sequence length="264" mass="28211">MKKFELFRAIMFGILASILLLGCSSDADEQEIAEEAKLTDTELQAVFETEEWTGVADSALSELYQAGNSASGKTAANECYSAEYTENGFTATFANCVLNGTENVNGTLVVVYGVSEETAEYTATYDGFFVGEVELNGTRSYVLSQGMNENSISLTVVSDMSVTMPDGSMLSESGTRTVEFAFGENFSDSTVSLSGDWTLIKDGNTYSVAIESPLTGNFSCEYLVSGLMEISKNGLAVMVDLGDGSCDNTATLTYPNGAQETLEF</sequence>
<keyword evidence="1" id="KW-0732">Signal</keyword>
<dbReference type="AlphaFoldDB" id="A0A1I6GY00"/>
<accession>A0A1I6GY00</accession>
<proteinExistence type="predicted"/>
<evidence type="ECO:0000256" key="1">
    <source>
        <dbReference type="SAM" id="SignalP"/>
    </source>
</evidence>
<dbReference type="PROSITE" id="PS51257">
    <property type="entry name" value="PROKAR_LIPOPROTEIN"/>
    <property type="match status" value="1"/>
</dbReference>
<feature type="signal peptide" evidence="1">
    <location>
        <begin position="1"/>
        <end position="27"/>
    </location>
</feature>
<dbReference type="OrthoDB" id="1114031at2"/>
<keyword evidence="3" id="KW-1185">Reference proteome</keyword>
<feature type="chain" id="PRO_5011613342" description="Lipocalin-like domain-containing protein" evidence="1">
    <location>
        <begin position="28"/>
        <end position="264"/>
    </location>
</feature>
<dbReference type="EMBL" id="FOYQ01000002">
    <property type="protein sequence ID" value="SFR47068.1"/>
    <property type="molecule type" value="Genomic_DNA"/>
</dbReference>
<evidence type="ECO:0008006" key="4">
    <source>
        <dbReference type="Google" id="ProtNLM"/>
    </source>
</evidence>
<dbReference type="RefSeq" id="WP_092982345.1">
    <property type="nucleotide sequence ID" value="NZ_FOYQ01000002.1"/>
</dbReference>